<sequence length="38" mass="4483">MVVETIMNTTYNRGGKWVSLLNNITQRKMTFHLLTDKK</sequence>
<reference evidence="1" key="1">
    <citation type="submission" date="2014-05" db="EMBL/GenBank/DDBJ databases">
        <authorList>
            <person name="Chronopoulou M."/>
        </authorList>
    </citation>
    <scope>NUCLEOTIDE SEQUENCE</scope>
    <source>
        <tissue evidence="1">Whole organism</tissue>
    </source>
</reference>
<protein>
    <submittedName>
        <fullName evidence="1">Uncharacterized protein</fullName>
    </submittedName>
</protein>
<name>A0A0K2UUX1_LEPSM</name>
<dbReference type="AlphaFoldDB" id="A0A0K2UUX1"/>
<evidence type="ECO:0000313" key="1">
    <source>
        <dbReference type="EMBL" id="CDW41850.1"/>
    </source>
</evidence>
<proteinExistence type="predicted"/>
<accession>A0A0K2UUX1</accession>
<organism evidence="1">
    <name type="scientific">Lepeophtheirus salmonis</name>
    <name type="common">Salmon louse</name>
    <name type="synonym">Caligus salmonis</name>
    <dbReference type="NCBI Taxonomy" id="72036"/>
    <lineage>
        <taxon>Eukaryota</taxon>
        <taxon>Metazoa</taxon>
        <taxon>Ecdysozoa</taxon>
        <taxon>Arthropoda</taxon>
        <taxon>Crustacea</taxon>
        <taxon>Multicrustacea</taxon>
        <taxon>Hexanauplia</taxon>
        <taxon>Copepoda</taxon>
        <taxon>Siphonostomatoida</taxon>
        <taxon>Caligidae</taxon>
        <taxon>Lepeophtheirus</taxon>
    </lineage>
</organism>
<dbReference type="EMBL" id="HACA01024489">
    <property type="protein sequence ID" value="CDW41850.1"/>
    <property type="molecule type" value="Transcribed_RNA"/>
</dbReference>